<gene>
    <name evidence="2" type="ORF">Q8A49_23055</name>
</gene>
<dbReference type="GO" id="GO:0016740">
    <property type="term" value="F:transferase activity"/>
    <property type="evidence" value="ECO:0007669"/>
    <property type="project" value="UniProtKB-KW"/>
</dbReference>
<keyword evidence="2" id="KW-0808">Transferase</keyword>
<dbReference type="SUPFAM" id="SSF56112">
    <property type="entry name" value="Protein kinase-like (PK-like)"/>
    <property type="match status" value="1"/>
</dbReference>
<accession>A0ABU7KVQ6</accession>
<proteinExistence type="predicted"/>
<dbReference type="EMBL" id="JAUUCC010000070">
    <property type="protein sequence ID" value="MEE2053387.1"/>
    <property type="molecule type" value="Genomic_DNA"/>
</dbReference>
<dbReference type="PANTHER" id="PTHR21310">
    <property type="entry name" value="AMINOGLYCOSIDE PHOSPHOTRANSFERASE-RELATED-RELATED"/>
    <property type="match status" value="1"/>
</dbReference>
<dbReference type="Gene3D" id="3.90.1200.10">
    <property type="match status" value="1"/>
</dbReference>
<organism evidence="2 3">
    <name type="scientific">Nocardiopsis tropica</name>
    <dbReference type="NCBI Taxonomy" id="109330"/>
    <lineage>
        <taxon>Bacteria</taxon>
        <taxon>Bacillati</taxon>
        <taxon>Actinomycetota</taxon>
        <taxon>Actinomycetes</taxon>
        <taxon>Streptosporangiales</taxon>
        <taxon>Nocardiopsidaceae</taxon>
        <taxon>Nocardiopsis</taxon>
    </lineage>
</organism>
<dbReference type="CDD" id="cd05155">
    <property type="entry name" value="APH_ChoK_like_1"/>
    <property type="match status" value="1"/>
</dbReference>
<dbReference type="Proteomes" id="UP001348641">
    <property type="component" value="Unassembled WGS sequence"/>
</dbReference>
<evidence type="ECO:0000313" key="2">
    <source>
        <dbReference type="EMBL" id="MEE2053387.1"/>
    </source>
</evidence>
<dbReference type="PANTHER" id="PTHR21310:SF42">
    <property type="entry name" value="BIFUNCTIONAL AAC_APH"/>
    <property type="match status" value="1"/>
</dbReference>
<name>A0ABU7KVQ6_9ACTN</name>
<evidence type="ECO:0000313" key="3">
    <source>
        <dbReference type="Proteomes" id="UP001348641"/>
    </source>
</evidence>
<evidence type="ECO:0000259" key="1">
    <source>
        <dbReference type="Pfam" id="PF01636"/>
    </source>
</evidence>
<reference evidence="2 3" key="1">
    <citation type="submission" date="2023-07" db="EMBL/GenBank/DDBJ databases">
        <authorList>
            <person name="Girao M."/>
            <person name="Carvalho M.F."/>
        </authorList>
    </citation>
    <scope>NUCLEOTIDE SEQUENCE [LARGE SCALE GENOMIC DNA]</scope>
    <source>
        <strain evidence="2 3">66/93</strain>
    </source>
</reference>
<dbReference type="RefSeq" id="WP_330160342.1">
    <property type="nucleotide sequence ID" value="NZ_BAAAJA010000012.1"/>
</dbReference>
<dbReference type="EC" id="2.7.-.-" evidence="2"/>
<feature type="domain" description="Aminoglycoside phosphotransferase" evidence="1">
    <location>
        <begin position="32"/>
        <end position="264"/>
    </location>
</feature>
<dbReference type="InterPro" id="IPR051678">
    <property type="entry name" value="AGP_Transferase"/>
</dbReference>
<comment type="caution">
    <text evidence="2">The sequence shown here is derived from an EMBL/GenBank/DDBJ whole genome shotgun (WGS) entry which is preliminary data.</text>
</comment>
<dbReference type="InterPro" id="IPR002575">
    <property type="entry name" value="Aminoglycoside_PTrfase"/>
</dbReference>
<protein>
    <submittedName>
        <fullName evidence="2">Aminoglycoside phosphotransferase family protein</fullName>
        <ecNumber evidence="2">2.7.-.-</ecNumber>
    </submittedName>
</protein>
<dbReference type="Pfam" id="PF01636">
    <property type="entry name" value="APH"/>
    <property type="match status" value="1"/>
</dbReference>
<dbReference type="Gene3D" id="3.30.200.20">
    <property type="entry name" value="Phosphorylase Kinase, domain 1"/>
    <property type="match status" value="1"/>
</dbReference>
<dbReference type="InterPro" id="IPR011009">
    <property type="entry name" value="Kinase-like_dom_sf"/>
</dbReference>
<sequence>MRTPPAEVAVTAGLVAGLLRDQHPDLAGLPLAPCSHGWDNVVLRLGDDLAVRFPRRGSAAVLAANEQRWLGTVAARVGFPVPAPVRLGRPGRGYPWPWSVVPWFEGRVAASLPSAERGRLAGPLAAFTARMHVPAPGDAPANPVRGVPLASRDARVRERLAGGQVPRADELLRLWERLSAAPARQGPPVWIHGDLHPANVLAPADGAPGLAAVLDFGDLTSGDPATDLAVAWMMFDAPGRAEFRAERERLSPVDPDTWDRARAWAVSFGSLLADSTNEDPLLAAVGAHTVDQVLGPDRP</sequence>